<proteinExistence type="inferred from homology"/>
<evidence type="ECO:0000259" key="5">
    <source>
        <dbReference type="PROSITE" id="PS51898"/>
    </source>
</evidence>
<evidence type="ECO:0000256" key="1">
    <source>
        <dbReference type="ARBA" id="ARBA00008857"/>
    </source>
</evidence>
<keyword evidence="4" id="KW-0233">DNA recombination</keyword>
<dbReference type="InterPro" id="IPR011010">
    <property type="entry name" value="DNA_brk_join_enz"/>
</dbReference>
<sequence>MAVIIKPLTAQQVNNATPEQSPLRDGEGLILFITSTSKKWRLDYKRPITKARTSITLGDYPDISLKEARQLRQFYRGLLSDGIDPKKYLREKEAEKADRIENSFYKIAVKWKAFKSQKVEEETMFDEWRRLDKHIFPRLGALPIKDINSRLLVEVLQPVYRRGHTSVIEKSLRSVEGIMDYAENIGLIEFHNCHKAKKAFHYKPASKNPTIAIEELPNFIRRIAGSTSSHINIHLVFWTLLTGVRPAEAVSVEWSEIDFEKMLWNIPKEKMKGHKDKKRPHTVPLSPQAVEILKRMYSFTGRYRFVFPNFNKPYQPQSSEAANNTMARNGYKGRFTSHGMRALLKTWCAQQGVPTAVSESILAHSIGNKLEETYNRYNYLDERRKVMDDWGQFVADSGLKLS</sequence>
<dbReference type="Pfam" id="PF00589">
    <property type="entry name" value="Phage_integrase"/>
    <property type="match status" value="1"/>
</dbReference>
<keyword evidence="8" id="KW-1185">Reference proteome</keyword>
<dbReference type="Pfam" id="PF22022">
    <property type="entry name" value="Phage_int_M"/>
    <property type="match status" value="1"/>
</dbReference>
<keyword evidence="2" id="KW-0229">DNA integration</keyword>
<dbReference type="InterPro" id="IPR053876">
    <property type="entry name" value="Phage_int_M"/>
</dbReference>
<dbReference type="Gene3D" id="3.30.160.390">
    <property type="entry name" value="Integrase, DNA-binding domain"/>
    <property type="match status" value="1"/>
</dbReference>
<dbReference type="GO" id="GO:0015074">
    <property type="term" value="P:DNA integration"/>
    <property type="evidence" value="ECO:0007669"/>
    <property type="project" value="UniProtKB-KW"/>
</dbReference>
<dbReference type="Gene3D" id="1.10.443.10">
    <property type="entry name" value="Intergrase catalytic core"/>
    <property type="match status" value="1"/>
</dbReference>
<dbReference type="Proteomes" id="UP000254253">
    <property type="component" value="Unassembled WGS sequence"/>
</dbReference>
<reference evidence="6 8" key="1">
    <citation type="submission" date="2018-06" db="EMBL/GenBank/DDBJ databases">
        <authorList>
            <consortium name="Pathogen Informatics"/>
            <person name="Doyle S."/>
        </authorList>
    </citation>
    <scope>NUCLEOTIDE SEQUENCE [LARGE SCALE GENOMIC DNA]</scope>
    <source>
        <strain evidence="6 8">NCTC4191</strain>
    </source>
</reference>
<evidence type="ECO:0000256" key="3">
    <source>
        <dbReference type="ARBA" id="ARBA00023125"/>
    </source>
</evidence>
<accession>A0A376BDM6</accession>
<dbReference type="Gene3D" id="1.10.150.130">
    <property type="match status" value="1"/>
</dbReference>
<dbReference type="InterPro" id="IPR002104">
    <property type="entry name" value="Integrase_catalytic"/>
</dbReference>
<organism evidence="6 8">
    <name type="scientific">Actinobacillus lignieresii</name>
    <dbReference type="NCBI Taxonomy" id="720"/>
    <lineage>
        <taxon>Bacteria</taxon>
        <taxon>Pseudomonadati</taxon>
        <taxon>Pseudomonadota</taxon>
        <taxon>Gammaproteobacteria</taxon>
        <taxon>Pasteurellales</taxon>
        <taxon>Pasteurellaceae</taxon>
        <taxon>Actinobacillus</taxon>
    </lineage>
</organism>
<dbReference type="CDD" id="cd00801">
    <property type="entry name" value="INT_P4_C"/>
    <property type="match status" value="1"/>
</dbReference>
<dbReference type="PANTHER" id="PTHR30629:SF6">
    <property type="entry name" value="PROPHAGE INTEGRASE INTA-RELATED"/>
    <property type="match status" value="1"/>
</dbReference>
<dbReference type="PROSITE" id="PS51898">
    <property type="entry name" value="TYR_RECOMBINASE"/>
    <property type="match status" value="1"/>
</dbReference>
<dbReference type="GO" id="GO:0003677">
    <property type="term" value="F:DNA binding"/>
    <property type="evidence" value="ECO:0007669"/>
    <property type="project" value="UniProtKB-KW"/>
</dbReference>
<dbReference type="InterPro" id="IPR038488">
    <property type="entry name" value="Integrase_DNA-bd_sf"/>
</dbReference>
<evidence type="ECO:0000313" key="8">
    <source>
        <dbReference type="Proteomes" id="UP000254253"/>
    </source>
</evidence>
<dbReference type="InterPro" id="IPR013762">
    <property type="entry name" value="Integrase-like_cat_sf"/>
</dbReference>
<keyword evidence="3" id="KW-0238">DNA-binding</keyword>
<dbReference type="EMBL" id="UFRN01000002">
    <property type="protein sequence ID" value="SUT91430.1"/>
    <property type="molecule type" value="Genomic_DNA"/>
</dbReference>
<dbReference type="RefSeq" id="WP_115589295.1">
    <property type="nucleotide sequence ID" value="NZ_UFRN01000001.1"/>
</dbReference>
<comment type="similarity">
    <text evidence="1">Belongs to the 'phage' integrase family.</text>
</comment>
<dbReference type="GO" id="GO:0006310">
    <property type="term" value="P:DNA recombination"/>
    <property type="evidence" value="ECO:0007669"/>
    <property type="project" value="UniProtKB-KW"/>
</dbReference>
<dbReference type="InterPro" id="IPR025166">
    <property type="entry name" value="Integrase_DNA_bind_dom"/>
</dbReference>
<protein>
    <submittedName>
        <fullName evidence="6">Prophage CP4-57 integrase</fullName>
    </submittedName>
</protein>
<gene>
    <name evidence="6" type="primary">intA_1</name>
    <name evidence="7" type="synonym">intA_2</name>
    <name evidence="6" type="ORF">NCTC4191_00001</name>
    <name evidence="7" type="ORF">NCTC4191_00551</name>
</gene>
<dbReference type="InterPro" id="IPR050808">
    <property type="entry name" value="Phage_Integrase"/>
</dbReference>
<dbReference type="InterPro" id="IPR010998">
    <property type="entry name" value="Integrase_recombinase_N"/>
</dbReference>
<dbReference type="Pfam" id="PF13356">
    <property type="entry name" value="Arm-DNA-bind_3"/>
    <property type="match status" value="1"/>
</dbReference>
<evidence type="ECO:0000256" key="4">
    <source>
        <dbReference type="ARBA" id="ARBA00023172"/>
    </source>
</evidence>
<dbReference type="AlphaFoldDB" id="A0A376BDM6"/>
<dbReference type="SUPFAM" id="SSF56349">
    <property type="entry name" value="DNA breaking-rejoining enzymes"/>
    <property type="match status" value="1"/>
</dbReference>
<dbReference type="PANTHER" id="PTHR30629">
    <property type="entry name" value="PROPHAGE INTEGRASE"/>
    <property type="match status" value="1"/>
</dbReference>
<evidence type="ECO:0000313" key="6">
    <source>
        <dbReference type="EMBL" id="SSX60335.1"/>
    </source>
</evidence>
<feature type="domain" description="Tyr recombinase" evidence="5">
    <location>
        <begin position="206"/>
        <end position="388"/>
    </location>
</feature>
<name>A0A376BDM6_ACTLI</name>
<evidence type="ECO:0000256" key="2">
    <source>
        <dbReference type="ARBA" id="ARBA00022908"/>
    </source>
</evidence>
<dbReference type="EMBL" id="UFRN01000001">
    <property type="protein sequence ID" value="SSX60335.1"/>
    <property type="molecule type" value="Genomic_DNA"/>
</dbReference>
<evidence type="ECO:0000313" key="7">
    <source>
        <dbReference type="EMBL" id="SUT91430.1"/>
    </source>
</evidence>